<organism evidence="1 2">
    <name type="scientific">Thalictrum thalictroides</name>
    <name type="common">Rue-anemone</name>
    <name type="synonym">Anemone thalictroides</name>
    <dbReference type="NCBI Taxonomy" id="46969"/>
    <lineage>
        <taxon>Eukaryota</taxon>
        <taxon>Viridiplantae</taxon>
        <taxon>Streptophyta</taxon>
        <taxon>Embryophyta</taxon>
        <taxon>Tracheophyta</taxon>
        <taxon>Spermatophyta</taxon>
        <taxon>Magnoliopsida</taxon>
        <taxon>Ranunculales</taxon>
        <taxon>Ranunculaceae</taxon>
        <taxon>Thalictroideae</taxon>
        <taxon>Thalictrum</taxon>
    </lineage>
</organism>
<evidence type="ECO:0000313" key="1">
    <source>
        <dbReference type="EMBL" id="KAF5205400.1"/>
    </source>
</evidence>
<sequence length="270" mass="30431">RRGGRGIIRNNSVAVKALNGLNGRDEEGTAALQNEGEHVRICKNDSFFPEPCFFPVTAHVTRREGNTPTVSFSESNDRVMAENHRIGQGEREITNYSASSAPPGFRQEERASNNSNIMTNLMADCCRVRSGSEQNNWISTEVRHIVEEMGVSSNQGKDAVEKFFFELGMRQLKAKRVVDQIMNKNYATMQNQTTSLGTWILLNGTICHVECARSLQWTSQSCVKTLIRFAKADVIFIQKTKIQEFKTIVDAKLFGEDWEWLWVPSIGFSG</sequence>
<dbReference type="Proteomes" id="UP000554482">
    <property type="component" value="Unassembled WGS sequence"/>
</dbReference>
<keyword evidence="2" id="KW-1185">Reference proteome</keyword>
<feature type="non-terminal residue" evidence="1">
    <location>
        <position position="1"/>
    </location>
</feature>
<protein>
    <submittedName>
        <fullName evidence="1">Uncharacterized protein</fullName>
    </submittedName>
</protein>
<gene>
    <name evidence="1" type="ORF">FRX31_005013</name>
</gene>
<dbReference type="AlphaFoldDB" id="A0A7J6XAB1"/>
<proteinExistence type="predicted"/>
<comment type="caution">
    <text evidence="1">The sequence shown here is derived from an EMBL/GenBank/DDBJ whole genome shotgun (WGS) entry which is preliminary data.</text>
</comment>
<dbReference type="EMBL" id="JABWDY010004125">
    <property type="protein sequence ID" value="KAF5205400.1"/>
    <property type="molecule type" value="Genomic_DNA"/>
</dbReference>
<accession>A0A7J6XAB1</accession>
<evidence type="ECO:0000313" key="2">
    <source>
        <dbReference type="Proteomes" id="UP000554482"/>
    </source>
</evidence>
<reference evidence="1 2" key="1">
    <citation type="submission" date="2020-06" db="EMBL/GenBank/DDBJ databases">
        <title>Transcriptomic and genomic resources for Thalictrum thalictroides and T. hernandezii: Facilitating candidate gene discovery in an emerging model plant lineage.</title>
        <authorList>
            <person name="Arias T."/>
            <person name="Riano-Pachon D.M."/>
            <person name="Di Stilio V.S."/>
        </authorList>
    </citation>
    <scope>NUCLEOTIDE SEQUENCE [LARGE SCALE GENOMIC DNA]</scope>
    <source>
        <strain evidence="2">cv. WT478/WT964</strain>
        <tissue evidence="1">Leaves</tissue>
    </source>
</reference>
<feature type="non-terminal residue" evidence="1">
    <location>
        <position position="270"/>
    </location>
</feature>
<name>A0A7J6XAB1_THATH</name>